<keyword evidence="2" id="KW-1185">Reference proteome</keyword>
<dbReference type="RefSeq" id="WP_173086752.1">
    <property type="nucleotide sequence ID" value="NZ_BLTE01000019.1"/>
</dbReference>
<evidence type="ECO:0000313" key="1">
    <source>
        <dbReference type="EMBL" id="GFK95611.1"/>
    </source>
</evidence>
<comment type="caution">
    <text evidence="1">The sequence shown here is derived from an EMBL/GenBank/DDBJ whole genome shotgun (WGS) entry which is preliminary data.</text>
</comment>
<sequence>MFTPEAVLGAARSLYAWLARREVAVSGACLRCGACCESLCLTAEGGLITVPERFEALVREDPGFARFRITGRTPTGVLLFACNLLTDRRCGDYASRLALCRDYPRPSTWLAGHDLLPGCGFRIELRRKCERLPT</sequence>
<evidence type="ECO:0000313" key="2">
    <source>
        <dbReference type="Proteomes" id="UP000494245"/>
    </source>
</evidence>
<accession>A0A6V8LYE3</accession>
<organism evidence="1 2">
    <name type="scientific">Fundidesulfovibrio magnetotacticus</name>
    <dbReference type="NCBI Taxonomy" id="2730080"/>
    <lineage>
        <taxon>Bacteria</taxon>
        <taxon>Pseudomonadati</taxon>
        <taxon>Thermodesulfobacteriota</taxon>
        <taxon>Desulfovibrionia</taxon>
        <taxon>Desulfovibrionales</taxon>
        <taxon>Desulfovibrionaceae</taxon>
        <taxon>Fundidesulfovibrio</taxon>
    </lineage>
</organism>
<dbReference type="Proteomes" id="UP000494245">
    <property type="component" value="Unassembled WGS sequence"/>
</dbReference>
<dbReference type="AlphaFoldDB" id="A0A6V8LYE3"/>
<proteinExistence type="predicted"/>
<name>A0A6V8LYE3_9BACT</name>
<reference evidence="1 2" key="1">
    <citation type="submission" date="2020-04" db="EMBL/GenBank/DDBJ databases">
        <authorList>
            <consortium name="Desulfovibrio sp. FSS-1 genome sequencing consortium"/>
            <person name="Shimoshige H."/>
            <person name="Kobayashi H."/>
            <person name="Maekawa T."/>
        </authorList>
    </citation>
    <scope>NUCLEOTIDE SEQUENCE [LARGE SCALE GENOMIC DNA]</scope>
    <source>
        <strain evidence="1 2">SIID29052-01</strain>
    </source>
</reference>
<gene>
    <name evidence="1" type="ORF">NNJEOMEG_03479</name>
</gene>
<reference evidence="1 2" key="2">
    <citation type="submission" date="2020-05" db="EMBL/GenBank/DDBJ databases">
        <title>Draft genome sequence of Desulfovibrio sp. strainFSS-1.</title>
        <authorList>
            <person name="Shimoshige H."/>
            <person name="Kobayashi H."/>
            <person name="Maekawa T."/>
        </authorList>
    </citation>
    <scope>NUCLEOTIDE SEQUENCE [LARGE SCALE GENOMIC DNA]</scope>
    <source>
        <strain evidence="1 2">SIID29052-01</strain>
    </source>
</reference>
<dbReference type="EMBL" id="BLTE01000019">
    <property type="protein sequence ID" value="GFK95611.1"/>
    <property type="molecule type" value="Genomic_DNA"/>
</dbReference>
<protein>
    <submittedName>
        <fullName evidence="1">Uncharacterized protein</fullName>
    </submittedName>
</protein>